<dbReference type="RefSeq" id="WP_346247790.1">
    <property type="nucleotide sequence ID" value="NZ_JBDIZK010000010.1"/>
</dbReference>
<dbReference type="EMBL" id="JBDIZK010000010">
    <property type="protein sequence ID" value="MEN3748751.1"/>
    <property type="molecule type" value="Genomic_DNA"/>
</dbReference>
<evidence type="ECO:0000256" key="1">
    <source>
        <dbReference type="SAM" id="Phobius"/>
    </source>
</evidence>
<proteinExistence type="predicted"/>
<keyword evidence="3" id="KW-1185">Reference proteome</keyword>
<comment type="caution">
    <text evidence="2">The sequence shown here is derived from an EMBL/GenBank/DDBJ whole genome shotgun (WGS) entry which is preliminary data.</text>
</comment>
<keyword evidence="1" id="KW-0472">Membrane</keyword>
<organism evidence="2 3">
    <name type="scientific">Sphingomonas rustica</name>
    <dbReference type="NCBI Taxonomy" id="3103142"/>
    <lineage>
        <taxon>Bacteria</taxon>
        <taxon>Pseudomonadati</taxon>
        <taxon>Pseudomonadota</taxon>
        <taxon>Alphaproteobacteria</taxon>
        <taxon>Sphingomonadales</taxon>
        <taxon>Sphingomonadaceae</taxon>
        <taxon>Sphingomonas</taxon>
    </lineage>
</organism>
<feature type="transmembrane region" description="Helical" evidence="1">
    <location>
        <begin position="22"/>
        <end position="40"/>
    </location>
</feature>
<protein>
    <submittedName>
        <fullName evidence="2">Uncharacterized protein</fullName>
    </submittedName>
</protein>
<sequence length="115" mass="12266">MSDDAEAPVDVPHDGETLLYDYFKHLTSLCLFSLGGVLALAQNAKGVSAGVMIAVLGVIGVAALISFSGTAEIVAARFHRKPLAKHVNHYRAIAPVFLSVGVGMFLYLFTRTLHP</sequence>
<gene>
    <name evidence="2" type="ORF">TPR58_16370</name>
</gene>
<name>A0ABV0BDN7_9SPHN</name>
<evidence type="ECO:0000313" key="2">
    <source>
        <dbReference type="EMBL" id="MEN3748751.1"/>
    </source>
</evidence>
<keyword evidence="1" id="KW-0812">Transmembrane</keyword>
<reference evidence="2 3" key="1">
    <citation type="submission" date="2024-05" db="EMBL/GenBank/DDBJ databases">
        <title>Sphingomonas sp. HF-S3 16S ribosomal RNA gene Genome sequencing and assembly.</title>
        <authorList>
            <person name="Lee H."/>
        </authorList>
    </citation>
    <scope>NUCLEOTIDE SEQUENCE [LARGE SCALE GENOMIC DNA]</scope>
    <source>
        <strain evidence="2 3">HF-S3</strain>
    </source>
</reference>
<feature type="transmembrane region" description="Helical" evidence="1">
    <location>
        <begin position="47"/>
        <end position="69"/>
    </location>
</feature>
<evidence type="ECO:0000313" key="3">
    <source>
        <dbReference type="Proteomes" id="UP001427805"/>
    </source>
</evidence>
<keyword evidence="1" id="KW-1133">Transmembrane helix</keyword>
<accession>A0ABV0BDN7</accession>
<feature type="transmembrane region" description="Helical" evidence="1">
    <location>
        <begin position="89"/>
        <end position="109"/>
    </location>
</feature>
<dbReference type="Proteomes" id="UP001427805">
    <property type="component" value="Unassembled WGS sequence"/>
</dbReference>